<keyword evidence="2" id="KW-1185">Reference proteome</keyword>
<name>A0ABR0F2X0_ZASCE</name>
<dbReference type="InterPro" id="IPR026286">
    <property type="entry name" value="MaiA/AMDase"/>
</dbReference>
<comment type="caution">
    <text evidence="1">The sequence shown here is derived from an EMBL/GenBank/DDBJ whole genome shotgun (WGS) entry which is preliminary data.</text>
</comment>
<evidence type="ECO:0000313" key="2">
    <source>
        <dbReference type="Proteomes" id="UP001305779"/>
    </source>
</evidence>
<dbReference type="Pfam" id="PF17645">
    <property type="entry name" value="Amdase"/>
    <property type="match status" value="1"/>
</dbReference>
<dbReference type="PANTHER" id="PTHR40267">
    <property type="entry name" value="BLR3294 PROTEIN"/>
    <property type="match status" value="1"/>
</dbReference>
<protein>
    <recommendedName>
        <fullName evidence="3">Asp/Glu racemase</fullName>
    </recommendedName>
</protein>
<dbReference type="EMBL" id="JAXOVC010000001">
    <property type="protein sequence ID" value="KAK4507428.1"/>
    <property type="molecule type" value="Genomic_DNA"/>
</dbReference>
<evidence type="ECO:0000313" key="1">
    <source>
        <dbReference type="EMBL" id="KAK4507428.1"/>
    </source>
</evidence>
<proteinExistence type="predicted"/>
<dbReference type="InterPro" id="IPR053714">
    <property type="entry name" value="Iso_Racemase_Enz_sf"/>
</dbReference>
<dbReference type="PIRSF" id="PIRSF015736">
    <property type="entry name" value="MI"/>
    <property type="match status" value="1"/>
</dbReference>
<sequence length="258" mass="27163">MPPPTIASLSTAKKLGIIVPSTNTAVETMTISLLASLQANIIPIFTRTRVLTLGADAATQAQFTPSAFITAAQLLADAAPDAIIWNGTSGMFVNGASLAADQALAKTMTDACGGITCTTNTLATIAALEHFDIKDVSIAVPYTPEITQRVNEFFTKSGYTVHNTVRLDETPPTNADIGAVDAETIKDLVRRSVTPQTKAVLVACTNFPATPLADELEKELGVVVLDSIAVSAWYGLKLLGVKGTGEKMKEWGRLLSSL</sequence>
<evidence type="ECO:0008006" key="3">
    <source>
        <dbReference type="Google" id="ProtNLM"/>
    </source>
</evidence>
<gene>
    <name evidence="1" type="ORF">PRZ48_001163</name>
</gene>
<accession>A0ABR0F2X0</accession>
<dbReference type="Proteomes" id="UP001305779">
    <property type="component" value="Unassembled WGS sequence"/>
</dbReference>
<organism evidence="1 2">
    <name type="scientific">Zasmidium cellare</name>
    <name type="common">Wine cellar mold</name>
    <name type="synonym">Racodium cellare</name>
    <dbReference type="NCBI Taxonomy" id="395010"/>
    <lineage>
        <taxon>Eukaryota</taxon>
        <taxon>Fungi</taxon>
        <taxon>Dikarya</taxon>
        <taxon>Ascomycota</taxon>
        <taxon>Pezizomycotina</taxon>
        <taxon>Dothideomycetes</taxon>
        <taxon>Dothideomycetidae</taxon>
        <taxon>Mycosphaerellales</taxon>
        <taxon>Mycosphaerellaceae</taxon>
        <taxon>Zasmidium</taxon>
    </lineage>
</organism>
<dbReference type="PANTHER" id="PTHR40267:SF1">
    <property type="entry name" value="BLR3294 PROTEIN"/>
    <property type="match status" value="1"/>
</dbReference>
<reference evidence="1 2" key="1">
    <citation type="journal article" date="2023" name="G3 (Bethesda)">
        <title>A chromosome-level genome assembly of Zasmidium syzygii isolated from banana leaves.</title>
        <authorList>
            <person name="van Westerhoven A.C."/>
            <person name="Mehrabi R."/>
            <person name="Talebi R."/>
            <person name="Steentjes M.B.F."/>
            <person name="Corcolon B."/>
            <person name="Chong P.A."/>
            <person name="Kema G.H.J."/>
            <person name="Seidl M.F."/>
        </authorList>
    </citation>
    <scope>NUCLEOTIDE SEQUENCE [LARGE SCALE GENOMIC DNA]</scope>
    <source>
        <strain evidence="1 2">P124</strain>
    </source>
</reference>
<dbReference type="Gene3D" id="3.40.50.12500">
    <property type="match status" value="1"/>
</dbReference>